<accession>A0A915CT13</accession>
<evidence type="ECO:0000259" key="2">
    <source>
        <dbReference type="PROSITE" id="PS51670"/>
    </source>
</evidence>
<name>A0A915CT13_9BILA</name>
<feature type="disulfide bond" evidence="1">
    <location>
        <begin position="72"/>
        <end position="106"/>
    </location>
</feature>
<dbReference type="PANTHER" id="PTHR21724:SF94">
    <property type="entry name" value="SHKT DOMAIN-CONTAINING PROTEIN"/>
    <property type="match status" value="1"/>
</dbReference>
<feature type="domain" description="ShKT" evidence="2">
    <location>
        <begin position="20"/>
        <end position="56"/>
    </location>
</feature>
<reference evidence="4" key="1">
    <citation type="submission" date="2022-11" db="UniProtKB">
        <authorList>
            <consortium name="WormBaseParasite"/>
        </authorList>
    </citation>
    <scope>IDENTIFICATION</scope>
</reference>
<dbReference type="InterPro" id="IPR003582">
    <property type="entry name" value="ShKT_dom"/>
</dbReference>
<feature type="domain" description="ShKT" evidence="2">
    <location>
        <begin position="72"/>
        <end position="106"/>
    </location>
</feature>
<proteinExistence type="predicted"/>
<sequence length="152" mass="16711">MVDMCPHTCGLCDLTGVPRCKDNNKICPDLKDSCNDANPITKAATRQLCPETCGDCSGTGATTDPVPRTADCKDVATNCDTQKDLCENTFYKALMKTDCQLSCGWCIPTNYVCKDMNSDDCAKWDADGFCNNTAYSRKMRLDQCGKYCKMCT</sequence>
<keyword evidence="1" id="KW-1015">Disulfide bond</keyword>
<comment type="caution">
    <text evidence="1">Lacks conserved residue(s) required for the propagation of feature annotation.</text>
</comment>
<organism evidence="3 4">
    <name type="scientific">Ditylenchus dipsaci</name>
    <dbReference type="NCBI Taxonomy" id="166011"/>
    <lineage>
        <taxon>Eukaryota</taxon>
        <taxon>Metazoa</taxon>
        <taxon>Ecdysozoa</taxon>
        <taxon>Nematoda</taxon>
        <taxon>Chromadorea</taxon>
        <taxon>Rhabditida</taxon>
        <taxon>Tylenchina</taxon>
        <taxon>Tylenchomorpha</taxon>
        <taxon>Sphaerularioidea</taxon>
        <taxon>Anguinidae</taxon>
        <taxon>Anguininae</taxon>
        <taxon>Ditylenchus</taxon>
    </lineage>
</organism>
<dbReference type="Pfam" id="PF01549">
    <property type="entry name" value="ShK"/>
    <property type="match status" value="3"/>
</dbReference>
<dbReference type="PROSITE" id="PS51670">
    <property type="entry name" value="SHKT"/>
    <property type="match status" value="2"/>
</dbReference>
<dbReference type="AlphaFoldDB" id="A0A915CT13"/>
<evidence type="ECO:0000313" key="4">
    <source>
        <dbReference type="WBParaSite" id="jg12326"/>
    </source>
</evidence>
<dbReference type="SMART" id="SM00254">
    <property type="entry name" value="ShKT"/>
    <property type="match status" value="3"/>
</dbReference>
<dbReference type="PANTHER" id="PTHR21724">
    <property type="entry name" value="SHKT DOMAIN-CONTAINING PROTEIN"/>
    <property type="match status" value="1"/>
</dbReference>
<dbReference type="WBParaSite" id="jg12326">
    <property type="protein sequence ID" value="jg12326"/>
    <property type="gene ID" value="jg12326"/>
</dbReference>
<dbReference type="Gene3D" id="1.10.10.1940">
    <property type="match status" value="2"/>
</dbReference>
<dbReference type="Proteomes" id="UP000887574">
    <property type="component" value="Unplaced"/>
</dbReference>
<evidence type="ECO:0000256" key="1">
    <source>
        <dbReference type="PROSITE-ProRule" id="PRU01005"/>
    </source>
</evidence>
<protein>
    <submittedName>
        <fullName evidence="4">ShKT domain-containing protein</fullName>
    </submittedName>
</protein>
<evidence type="ECO:0000313" key="3">
    <source>
        <dbReference type="Proteomes" id="UP000887574"/>
    </source>
</evidence>
<keyword evidence="3" id="KW-1185">Reference proteome</keyword>